<dbReference type="EMBL" id="CACRSJ010000109">
    <property type="protein sequence ID" value="VYS62141.1"/>
    <property type="molecule type" value="Genomic_DNA"/>
</dbReference>
<accession>A0A654FMS7</accession>
<proteinExistence type="predicted"/>
<dbReference type="PANTHER" id="PTHR31672:SF13">
    <property type="entry name" value="F-BOX PROTEIN CPR30-LIKE"/>
    <property type="match status" value="1"/>
</dbReference>
<protein>
    <recommendedName>
        <fullName evidence="1">F-box domain-containing protein</fullName>
    </recommendedName>
</protein>
<dbReference type="ExpressionAtlas" id="A0A654FMS7">
    <property type="expression patterns" value="differential"/>
</dbReference>
<dbReference type="Gene3D" id="1.20.1280.50">
    <property type="match status" value="1"/>
</dbReference>
<name>A0A654FMS7_ARATH</name>
<dbReference type="SMART" id="SM00256">
    <property type="entry name" value="FBOX"/>
    <property type="match status" value="1"/>
</dbReference>
<reference evidence="2 3" key="1">
    <citation type="submission" date="2019-11" db="EMBL/GenBank/DDBJ databases">
        <authorList>
            <person name="Jiao W.-B."/>
            <person name="Schneeberger K."/>
        </authorList>
    </citation>
    <scope>NUCLEOTIDE SEQUENCE [LARGE SCALE GENOMIC DNA]</scope>
    <source>
        <strain evidence="3">cv. An-1</strain>
    </source>
</reference>
<sequence length="375" mass="43946">MSISELSQDLLEEILCRVPAISLKKLRSTCKLWNSLFIDKRVARNHFDKAAKQSLILMVTNKLRVCSLSLNLNETPSVKVRNELRRVTVSQVFHCDGLLLYINGVDTIMVVWKPFMGQTRWVQPIARDQTHKYVLGSYQDIKSRITSYKILRYRYTLCGSKLAFEICELYSSSWRVLDITMDFDLYHNSCVSLKGKTYWLAFDKKDRELDMFSFDYATESFGNRMPLPYQFPRCSYETVALSVVREEKLSVLLQLRGTSRKEIWVTNKINETTQVLSWSKVLTLDNSDFGYCPGLSFFVDEEKKQVLCFEKCRVFHIHTNDEVFENKVYTVGEDNKVTQLRFEQSFCPKMDPYVFGYVPSLVQIEQPRRKRKRGD</sequence>
<dbReference type="InterPro" id="IPR001810">
    <property type="entry name" value="F-box_dom"/>
</dbReference>
<dbReference type="InterPro" id="IPR006527">
    <property type="entry name" value="F-box-assoc_dom_typ1"/>
</dbReference>
<evidence type="ECO:0000313" key="3">
    <source>
        <dbReference type="Proteomes" id="UP000426265"/>
    </source>
</evidence>
<dbReference type="InterPro" id="IPR050796">
    <property type="entry name" value="SCF_F-box_component"/>
</dbReference>
<dbReference type="Proteomes" id="UP000426265">
    <property type="component" value="Unassembled WGS sequence"/>
</dbReference>
<dbReference type="InterPro" id="IPR017451">
    <property type="entry name" value="F-box-assoc_interact_dom"/>
</dbReference>
<dbReference type="PANTHER" id="PTHR31672">
    <property type="entry name" value="BNACNNG10540D PROTEIN"/>
    <property type="match status" value="1"/>
</dbReference>
<dbReference type="AlphaFoldDB" id="A0A654FMS7"/>
<feature type="domain" description="F-box" evidence="1">
    <location>
        <begin position="6"/>
        <end position="46"/>
    </location>
</feature>
<dbReference type="InterPro" id="IPR036047">
    <property type="entry name" value="F-box-like_dom_sf"/>
</dbReference>
<evidence type="ECO:0000259" key="1">
    <source>
        <dbReference type="SMART" id="SM00256"/>
    </source>
</evidence>
<dbReference type="Pfam" id="PF00646">
    <property type="entry name" value="F-box"/>
    <property type="match status" value="1"/>
</dbReference>
<dbReference type="SUPFAM" id="SSF81383">
    <property type="entry name" value="F-box domain"/>
    <property type="match status" value="1"/>
</dbReference>
<dbReference type="Pfam" id="PF07734">
    <property type="entry name" value="FBA_1"/>
    <property type="match status" value="1"/>
</dbReference>
<dbReference type="NCBIfam" id="TIGR01640">
    <property type="entry name" value="F_box_assoc_1"/>
    <property type="match status" value="1"/>
</dbReference>
<gene>
    <name evidence="2" type="ORF">AN1_LOCUS17568</name>
</gene>
<organism evidence="2 3">
    <name type="scientific">Arabidopsis thaliana</name>
    <name type="common">Mouse-ear cress</name>
    <dbReference type="NCBI Taxonomy" id="3702"/>
    <lineage>
        <taxon>Eukaryota</taxon>
        <taxon>Viridiplantae</taxon>
        <taxon>Streptophyta</taxon>
        <taxon>Embryophyta</taxon>
        <taxon>Tracheophyta</taxon>
        <taxon>Spermatophyta</taxon>
        <taxon>Magnoliopsida</taxon>
        <taxon>eudicotyledons</taxon>
        <taxon>Gunneridae</taxon>
        <taxon>Pentapetalae</taxon>
        <taxon>rosids</taxon>
        <taxon>malvids</taxon>
        <taxon>Brassicales</taxon>
        <taxon>Brassicaceae</taxon>
        <taxon>Camelineae</taxon>
        <taxon>Arabidopsis</taxon>
    </lineage>
</organism>
<evidence type="ECO:0000313" key="2">
    <source>
        <dbReference type="EMBL" id="VYS62141.1"/>
    </source>
</evidence>